<dbReference type="EMBL" id="JASJQH010006889">
    <property type="protein sequence ID" value="KAK9728905.1"/>
    <property type="molecule type" value="Genomic_DNA"/>
</dbReference>
<dbReference type="InterPro" id="IPR036964">
    <property type="entry name" value="RASGEF_cat_dom_sf"/>
</dbReference>
<sequence length="906" mass="101561">MFLVARGNKVDPVSVTKDRLPKKVKSLSMSSSSKPVPPQEFPQRTSSLNTFQLFKDKSDIPYSSTLPTNFIRSSTNSGYSLLHSKSTENLRYRSSFAQKGAKSLVTKSLNYPEDTSHQSISPPLLKKSATSDAIPIHKSLGSPRLSNSSTKAKPSSPLQSPLNSKFHSNSINQALQESDSLELEDDSSSVSSGSFESASSEPYFLRKRCDSTQSNSSSLASDPHILGSTPPRLARVWRPDFTPPVSPATTSSDLPFFRGKESIKALGDIKVYDRTIGNSLLCLISPLLLNKLKVEIISTDLQGLEDEESASVNNFSDHYPSHLTPREDPEAVESVSLEEEHTSGASSPNTSTPTDPLAPSYIMWPSDLDDASHEVILESQTGKAMVRASSLRYLVRMLACEGQNDPNYIMDFLRTYRYFADPLDVTRLLIIRYLNSTINITKRAQDRMEDEQIPDTMAKQDEWDNIIQLRVLNTFKKWIDLFCEDFSLSREMTELVLLFLEEVVACDEKRTKFADSVYEKMGERDIIPIGWLLLPSKGADDTSQSLYHRFVQMEDGSDSISKISWGMSTVTLTPPIASSPFPTSYKVDTSKTRGPIERLSITDIDPKDFAQQLTLLEQHLFFAIHLNEFFNHSWCDRAIKEKMTPHLSGFIRWFNKIAYGISGIIVTTNSSSARVTIVKRLIQAAQICLKIHNYNGCFEIVAGLEQSSVQRLKGLWKSLPNKYLQIYSHLAKVISRSDNHRTYRTCLQATGVSVPVLPYLGFHLTDLVFAEDGNPTYISVTPTVYLPSPVFNNTQSCAFSTPQTKPKLPLNEKDAKDTATLERITTHLSEGDGQSTDTTTASKSTHLINFAKFRLISKMLGEIVQYQQLPYEFIEIPRIHEFIKNGMPSYSEDELHLYSLQCEPKA</sequence>
<accession>A0ABR2WAR6</accession>
<dbReference type="PROSITE" id="PS50009">
    <property type="entry name" value="RASGEF_CAT"/>
    <property type="match status" value="1"/>
</dbReference>
<feature type="compositionally biased region" description="Polar residues" evidence="3">
    <location>
        <begin position="343"/>
        <end position="354"/>
    </location>
</feature>
<dbReference type="PROSITE" id="PS50212">
    <property type="entry name" value="RASGEF_NTER"/>
    <property type="match status" value="1"/>
</dbReference>
<dbReference type="InterPro" id="IPR008937">
    <property type="entry name" value="Ras-like_GEF"/>
</dbReference>
<evidence type="ECO:0000256" key="3">
    <source>
        <dbReference type="SAM" id="MobiDB-lite"/>
    </source>
</evidence>
<evidence type="ECO:0000259" key="5">
    <source>
        <dbReference type="PROSITE" id="PS50212"/>
    </source>
</evidence>
<feature type="region of interest" description="Disordered" evidence="3">
    <location>
        <begin position="136"/>
        <end position="166"/>
    </location>
</feature>
<name>A0ABR2WAR6_9FUNG</name>
<dbReference type="PANTHER" id="PTHR23113">
    <property type="entry name" value="GUANINE NUCLEOTIDE EXCHANGE FACTOR"/>
    <property type="match status" value="1"/>
</dbReference>
<feature type="region of interest" description="Disordered" evidence="3">
    <location>
        <begin position="308"/>
        <end position="359"/>
    </location>
</feature>
<dbReference type="CDD" id="cd06224">
    <property type="entry name" value="REM"/>
    <property type="match status" value="1"/>
</dbReference>
<dbReference type="CDD" id="cd00155">
    <property type="entry name" value="RasGEF"/>
    <property type="match status" value="1"/>
</dbReference>
<dbReference type="PANTHER" id="PTHR23113:SF363">
    <property type="entry name" value="PROTEIN SON OF SEVENLESS"/>
    <property type="match status" value="1"/>
</dbReference>
<evidence type="ECO:0000256" key="1">
    <source>
        <dbReference type="ARBA" id="ARBA00022658"/>
    </source>
</evidence>
<dbReference type="InterPro" id="IPR023578">
    <property type="entry name" value="Ras_GEF_dom_sf"/>
</dbReference>
<feature type="region of interest" description="Disordered" evidence="3">
    <location>
        <begin position="13"/>
        <end position="45"/>
    </location>
</feature>
<keyword evidence="7" id="KW-1185">Reference proteome</keyword>
<dbReference type="SMART" id="SM00147">
    <property type="entry name" value="RasGEF"/>
    <property type="match status" value="1"/>
</dbReference>
<comment type="caution">
    <text evidence="6">The sequence shown here is derived from an EMBL/GenBank/DDBJ whole genome shotgun (WGS) entry which is preliminary data.</text>
</comment>
<evidence type="ECO:0000256" key="2">
    <source>
        <dbReference type="PROSITE-ProRule" id="PRU00168"/>
    </source>
</evidence>
<keyword evidence="1 2" id="KW-0344">Guanine-nucleotide releasing factor</keyword>
<evidence type="ECO:0000259" key="4">
    <source>
        <dbReference type="PROSITE" id="PS50009"/>
    </source>
</evidence>
<dbReference type="Pfam" id="PF00617">
    <property type="entry name" value="RasGEF"/>
    <property type="match status" value="1"/>
</dbReference>
<feature type="region of interest" description="Disordered" evidence="3">
    <location>
        <begin position="178"/>
        <end position="197"/>
    </location>
</feature>
<feature type="compositionally biased region" description="Polar residues" evidence="3">
    <location>
        <begin position="144"/>
        <end position="166"/>
    </location>
</feature>
<feature type="domain" description="Ras-GEF" evidence="4">
    <location>
        <begin position="605"/>
        <end position="905"/>
    </location>
</feature>
<reference evidence="6 7" key="1">
    <citation type="submission" date="2023-04" db="EMBL/GenBank/DDBJ databases">
        <title>Genome of Basidiobolus ranarum AG-B5.</title>
        <authorList>
            <person name="Stajich J.E."/>
            <person name="Carter-House D."/>
            <person name="Gryganskyi A."/>
        </authorList>
    </citation>
    <scope>NUCLEOTIDE SEQUENCE [LARGE SCALE GENOMIC DNA]</scope>
    <source>
        <strain evidence="6 7">AG-B5</strain>
    </source>
</reference>
<protein>
    <submittedName>
        <fullName evidence="6">Son of sevenless 1</fullName>
    </submittedName>
</protein>
<feature type="compositionally biased region" description="Low complexity" evidence="3">
    <location>
        <begin position="188"/>
        <end position="197"/>
    </location>
</feature>
<dbReference type="SUPFAM" id="SSF48366">
    <property type="entry name" value="Ras GEF"/>
    <property type="match status" value="1"/>
</dbReference>
<feature type="region of interest" description="Disordered" evidence="3">
    <location>
        <begin position="109"/>
        <end position="128"/>
    </location>
</feature>
<dbReference type="Gene3D" id="1.10.840.10">
    <property type="entry name" value="Ras guanine-nucleotide exchange factors catalytic domain"/>
    <property type="match status" value="1"/>
</dbReference>
<feature type="domain" description="N-terminal Ras-GEF" evidence="5">
    <location>
        <begin position="382"/>
        <end position="525"/>
    </location>
</feature>
<dbReference type="Gene3D" id="1.20.870.10">
    <property type="entry name" value="Son of sevenless (SoS) protein Chain: S domain 1"/>
    <property type="match status" value="1"/>
</dbReference>
<dbReference type="Proteomes" id="UP001479436">
    <property type="component" value="Unassembled WGS sequence"/>
</dbReference>
<dbReference type="InterPro" id="IPR001895">
    <property type="entry name" value="RASGEF_cat_dom"/>
</dbReference>
<proteinExistence type="predicted"/>
<gene>
    <name evidence="6" type="primary">SOS1</name>
    <name evidence="6" type="ORF">K7432_000728</name>
</gene>
<dbReference type="InterPro" id="IPR000651">
    <property type="entry name" value="Ras-like_Gua-exchang_fac_N"/>
</dbReference>
<evidence type="ECO:0000313" key="7">
    <source>
        <dbReference type="Proteomes" id="UP001479436"/>
    </source>
</evidence>
<dbReference type="Pfam" id="PF00618">
    <property type="entry name" value="RasGEF_N"/>
    <property type="match status" value="1"/>
</dbReference>
<evidence type="ECO:0000313" key="6">
    <source>
        <dbReference type="EMBL" id="KAK9728905.1"/>
    </source>
</evidence>
<organism evidence="6 7">
    <name type="scientific">Basidiobolus ranarum</name>
    <dbReference type="NCBI Taxonomy" id="34480"/>
    <lineage>
        <taxon>Eukaryota</taxon>
        <taxon>Fungi</taxon>
        <taxon>Fungi incertae sedis</taxon>
        <taxon>Zoopagomycota</taxon>
        <taxon>Entomophthoromycotina</taxon>
        <taxon>Basidiobolomycetes</taxon>
        <taxon>Basidiobolales</taxon>
        <taxon>Basidiobolaceae</taxon>
        <taxon>Basidiobolus</taxon>
    </lineage>
</organism>